<dbReference type="InterPro" id="IPR000432">
    <property type="entry name" value="DNA_mismatch_repair_MutS_C"/>
</dbReference>
<dbReference type="GO" id="GO:0005634">
    <property type="term" value="C:nucleus"/>
    <property type="evidence" value="ECO:0007669"/>
    <property type="project" value="TreeGrafter"/>
</dbReference>
<dbReference type="PANTHER" id="PTHR11361:SF21">
    <property type="entry name" value="MUTS PROTEIN HOMOLOG 4"/>
    <property type="match status" value="1"/>
</dbReference>
<keyword evidence="3" id="KW-0067">ATP-binding</keyword>
<proteinExistence type="inferred from homology"/>
<dbReference type="OrthoDB" id="276261at2759"/>
<reference evidence="6" key="2">
    <citation type="submission" date="2019-06" db="EMBL/GenBank/DDBJ databases">
        <title>Genomics analysis of Aphanomyces spp. identifies a new class of oomycete effector associated with host adaptation.</title>
        <authorList>
            <person name="Gaulin E."/>
        </authorList>
    </citation>
    <scope>NUCLEOTIDE SEQUENCE</scope>
    <source>
        <strain evidence="6">CBS 578.67</strain>
    </source>
</reference>
<reference evidence="7 8" key="1">
    <citation type="submission" date="2019-03" db="EMBL/GenBank/DDBJ databases">
        <authorList>
            <person name="Gaulin E."/>
            <person name="Dumas B."/>
        </authorList>
    </citation>
    <scope>NUCLEOTIDE SEQUENCE [LARGE SCALE GENOMIC DNA]</scope>
    <source>
        <strain evidence="7">CBS 568.67</strain>
    </source>
</reference>
<dbReference type="GO" id="GO:0140664">
    <property type="term" value="F:ATP-dependent DNA damage sensor activity"/>
    <property type="evidence" value="ECO:0007669"/>
    <property type="project" value="InterPro"/>
</dbReference>
<feature type="domain" description="DNA mismatch repair proteins mutS family" evidence="5">
    <location>
        <begin position="248"/>
        <end position="264"/>
    </location>
</feature>
<evidence type="ECO:0000256" key="1">
    <source>
        <dbReference type="ARBA" id="ARBA00006271"/>
    </source>
</evidence>
<evidence type="ECO:0000313" key="8">
    <source>
        <dbReference type="Proteomes" id="UP000332933"/>
    </source>
</evidence>
<dbReference type="GO" id="GO:0007131">
    <property type="term" value="P:reciprocal meiotic recombination"/>
    <property type="evidence" value="ECO:0007669"/>
    <property type="project" value="TreeGrafter"/>
</dbReference>
<dbReference type="SMART" id="SM00534">
    <property type="entry name" value="MUTSac"/>
    <property type="match status" value="1"/>
</dbReference>
<keyword evidence="4" id="KW-0238">DNA-binding</keyword>
<dbReference type="InterPro" id="IPR027417">
    <property type="entry name" value="P-loop_NTPase"/>
</dbReference>
<keyword evidence="2" id="KW-0547">Nucleotide-binding</keyword>
<evidence type="ECO:0000256" key="3">
    <source>
        <dbReference type="ARBA" id="ARBA00022840"/>
    </source>
</evidence>
<dbReference type="InterPro" id="IPR045076">
    <property type="entry name" value="MutS"/>
</dbReference>
<name>A0A485LLE7_9STRA</name>
<dbReference type="GO" id="GO:0005524">
    <property type="term" value="F:ATP binding"/>
    <property type="evidence" value="ECO:0007669"/>
    <property type="project" value="UniProtKB-KW"/>
</dbReference>
<keyword evidence="8" id="KW-1185">Reference proteome</keyword>
<dbReference type="SUPFAM" id="SSF48334">
    <property type="entry name" value="DNA repair protein MutS, domain III"/>
    <property type="match status" value="1"/>
</dbReference>
<evidence type="ECO:0000313" key="7">
    <source>
        <dbReference type="EMBL" id="VFT99552.1"/>
    </source>
</evidence>
<organism evidence="7 8">
    <name type="scientific">Aphanomyces stellatus</name>
    <dbReference type="NCBI Taxonomy" id="120398"/>
    <lineage>
        <taxon>Eukaryota</taxon>
        <taxon>Sar</taxon>
        <taxon>Stramenopiles</taxon>
        <taxon>Oomycota</taxon>
        <taxon>Saprolegniomycetes</taxon>
        <taxon>Saprolegniales</taxon>
        <taxon>Verrucalvaceae</taxon>
        <taxon>Aphanomyces</taxon>
    </lineage>
</organism>
<comment type="similarity">
    <text evidence="1">Belongs to the DNA mismatch repair MutS family.</text>
</comment>
<dbReference type="Gene3D" id="3.40.50.300">
    <property type="entry name" value="P-loop containing nucleotide triphosphate hydrolases"/>
    <property type="match status" value="1"/>
</dbReference>
<protein>
    <submittedName>
        <fullName evidence="7">Aste57867_22902 protein</fullName>
    </submittedName>
</protein>
<dbReference type="GO" id="GO:0006298">
    <property type="term" value="P:mismatch repair"/>
    <property type="evidence" value="ECO:0007669"/>
    <property type="project" value="InterPro"/>
</dbReference>
<dbReference type="Gene3D" id="1.10.1420.10">
    <property type="match status" value="2"/>
</dbReference>
<gene>
    <name evidence="7" type="primary">Aste57867_22902</name>
    <name evidence="6" type="ORF">As57867_022831</name>
    <name evidence="7" type="ORF">ASTE57867_22902</name>
</gene>
<dbReference type="PROSITE" id="PS00486">
    <property type="entry name" value="DNA_MISMATCH_REPAIR_2"/>
    <property type="match status" value="1"/>
</dbReference>
<dbReference type="FunFam" id="3.40.50.300:FF:000870">
    <property type="entry name" value="MutS protein homolog 4"/>
    <property type="match status" value="1"/>
</dbReference>
<dbReference type="EMBL" id="VJMH01007216">
    <property type="protein sequence ID" value="KAF0685200.1"/>
    <property type="molecule type" value="Genomic_DNA"/>
</dbReference>
<sequence>MDAIDQQVIEYQEKFALNVKLNYSVSRGYHLSIANSGKEIPECFVECVKFRKTIACTTKTISSLNSRAGECLRDLYNLSYGVVQKLLNEIRPHACYLYGMVENIAHLDMLLSFSNLVALSPVDQPYSCPTVSKHGDFIVKQGRHPLIEDMMRDQPFIPNNSHLDPVVNFNIVTGPNCSGKSTYLRTVAVVTILAHIGCYVPAIEATIPLRDRLFTRFGTSDDMQENASTFTVEMQETAFILDNCTTRSLVLMDELGRGTSNDEGFAIAWSVCETLMNTGAYCLFSTHFHGLRELADLYPNCRNCHLQASTTDTNILRFQYKLQDGPTELRHGYGLKMARVCGLPKEICEDAEMLHPHVAQREENLVAANDETCALQNMLLQSLMALRYSKLDEKELRLQLQHIRNQFIMD</sequence>
<evidence type="ECO:0000313" key="6">
    <source>
        <dbReference type="EMBL" id="KAF0685200.1"/>
    </source>
</evidence>
<dbReference type="Pfam" id="PF00488">
    <property type="entry name" value="MutS_V"/>
    <property type="match status" value="1"/>
</dbReference>
<dbReference type="EMBL" id="CAADRA010007242">
    <property type="protein sequence ID" value="VFT99552.1"/>
    <property type="molecule type" value="Genomic_DNA"/>
</dbReference>
<dbReference type="PANTHER" id="PTHR11361">
    <property type="entry name" value="DNA MISMATCH REPAIR PROTEIN MUTS FAMILY MEMBER"/>
    <property type="match status" value="1"/>
</dbReference>
<dbReference type="InterPro" id="IPR036187">
    <property type="entry name" value="DNA_mismatch_repair_MutS_sf"/>
</dbReference>
<evidence type="ECO:0000259" key="5">
    <source>
        <dbReference type="PROSITE" id="PS00486"/>
    </source>
</evidence>
<evidence type="ECO:0000256" key="2">
    <source>
        <dbReference type="ARBA" id="ARBA00022741"/>
    </source>
</evidence>
<dbReference type="GO" id="GO:0030983">
    <property type="term" value="F:mismatched DNA binding"/>
    <property type="evidence" value="ECO:0007669"/>
    <property type="project" value="InterPro"/>
</dbReference>
<dbReference type="Proteomes" id="UP000332933">
    <property type="component" value="Unassembled WGS sequence"/>
</dbReference>
<accession>A0A485LLE7</accession>
<dbReference type="SUPFAM" id="SSF52540">
    <property type="entry name" value="P-loop containing nucleoside triphosphate hydrolases"/>
    <property type="match status" value="1"/>
</dbReference>
<dbReference type="AlphaFoldDB" id="A0A485LLE7"/>
<evidence type="ECO:0000256" key="4">
    <source>
        <dbReference type="ARBA" id="ARBA00023125"/>
    </source>
</evidence>